<keyword evidence="4" id="KW-0645">Protease</keyword>
<name>A0ABW3TG41_9RHOB</name>
<dbReference type="SUPFAM" id="SSF56601">
    <property type="entry name" value="beta-lactamase/transpeptidase-like"/>
    <property type="match status" value="1"/>
</dbReference>
<dbReference type="InterPro" id="IPR006311">
    <property type="entry name" value="TAT_signal"/>
</dbReference>
<evidence type="ECO:0000256" key="1">
    <source>
        <dbReference type="ARBA" id="ARBA00006096"/>
    </source>
</evidence>
<protein>
    <submittedName>
        <fullName evidence="4">D-alanyl-D-alanine carboxypeptidase/D-alanyl-D-alanine-endopeptidase</fullName>
        <ecNumber evidence="4">3.4.16.4</ecNumber>
    </submittedName>
</protein>
<keyword evidence="3" id="KW-0732">Signal</keyword>
<comment type="caution">
    <text evidence="4">The sequence shown here is derived from an EMBL/GenBank/DDBJ whole genome shotgun (WGS) entry which is preliminary data.</text>
</comment>
<proteinExistence type="inferred from homology"/>
<sequence length="499" mass="52841">MSDFVSRRGFLAGSVAALALTGVPACANAPSQSLRPALRPAGGLAATVPAADALVSKAQLGGEVVYALADADTGQMLEARQPQRGLPPASVVKALTAIYALDALGPSHRFETRLIATGPVQNGILSGDLVLAGGGDPMLDTNALAEMAAKLKTAGVREVRGRFLVWGGALPYARAIDAEQPEHVGYNPAVSGLSLNFNRVHFEWKRNGQGYGITMDARSDRYRPDVRVARMSIVARELPVYTYADTQGVDQWTVAQSALGKGGARWLPVRRPDIYAGEVFRTFAGAHGIRLPAEGAARSLPGGTVLVRQQSLPLPEILRDMLRYSTNLTAEMVGLAATLAKGGQPGSLAASANAMNAWAASALGLSSPSLVDHSGLGDQSRLAAADMVAALVRARRQGMLPDLLRAYPLKDEKGRKTDAHQVKVNAKTGTLNFVSGLAGYMARDNGRPLAFAIFAADAKRRDGIPRAERERPAGAQGWNRRAKALQQDLIERWGTLYSA</sequence>
<dbReference type="EMBL" id="JBHTKR010000005">
    <property type="protein sequence ID" value="MFD1195527.1"/>
    <property type="molecule type" value="Genomic_DNA"/>
</dbReference>
<accession>A0ABW3TG41</accession>
<dbReference type="PROSITE" id="PS51318">
    <property type="entry name" value="TAT"/>
    <property type="match status" value="1"/>
</dbReference>
<gene>
    <name evidence="4" type="primary">dacB</name>
    <name evidence="4" type="ORF">ACFQ3C_12715</name>
</gene>
<dbReference type="Proteomes" id="UP001597151">
    <property type="component" value="Unassembled WGS sequence"/>
</dbReference>
<comment type="similarity">
    <text evidence="1">Belongs to the peptidase S13 family.</text>
</comment>
<feature type="signal peptide" evidence="3">
    <location>
        <begin position="1"/>
        <end position="27"/>
    </location>
</feature>
<organism evidence="4 5">
    <name type="scientific">Seohaeicola saemankumensis</name>
    <dbReference type="NCBI Taxonomy" id="481181"/>
    <lineage>
        <taxon>Bacteria</taxon>
        <taxon>Pseudomonadati</taxon>
        <taxon>Pseudomonadota</taxon>
        <taxon>Alphaproteobacteria</taxon>
        <taxon>Rhodobacterales</taxon>
        <taxon>Roseobacteraceae</taxon>
        <taxon>Seohaeicola</taxon>
    </lineage>
</organism>
<evidence type="ECO:0000313" key="5">
    <source>
        <dbReference type="Proteomes" id="UP001597151"/>
    </source>
</evidence>
<dbReference type="PANTHER" id="PTHR30023:SF0">
    <property type="entry name" value="PENICILLIN-SENSITIVE CARBOXYPEPTIDASE A"/>
    <property type="match status" value="1"/>
</dbReference>
<dbReference type="EC" id="3.4.16.4" evidence="4"/>
<dbReference type="PRINTS" id="PR00922">
    <property type="entry name" value="DADACBPTASE3"/>
</dbReference>
<dbReference type="PANTHER" id="PTHR30023">
    <property type="entry name" value="D-ALANYL-D-ALANINE CARBOXYPEPTIDASE"/>
    <property type="match status" value="1"/>
</dbReference>
<dbReference type="GO" id="GO:0009002">
    <property type="term" value="F:serine-type D-Ala-D-Ala carboxypeptidase activity"/>
    <property type="evidence" value="ECO:0007669"/>
    <property type="project" value="UniProtKB-EC"/>
</dbReference>
<dbReference type="Pfam" id="PF02113">
    <property type="entry name" value="Peptidase_S13"/>
    <property type="match status" value="1"/>
</dbReference>
<dbReference type="InterPro" id="IPR000667">
    <property type="entry name" value="Peptidase_S13"/>
</dbReference>
<evidence type="ECO:0000256" key="2">
    <source>
        <dbReference type="ARBA" id="ARBA00022801"/>
    </source>
</evidence>
<dbReference type="Gene3D" id="3.50.80.20">
    <property type="entry name" value="D-Ala-D-Ala carboxypeptidase C, peptidase S13"/>
    <property type="match status" value="1"/>
</dbReference>
<keyword evidence="5" id="KW-1185">Reference proteome</keyword>
<reference evidence="5" key="1">
    <citation type="journal article" date="2019" name="Int. J. Syst. Evol. Microbiol.">
        <title>The Global Catalogue of Microorganisms (GCM) 10K type strain sequencing project: providing services to taxonomists for standard genome sequencing and annotation.</title>
        <authorList>
            <consortium name="The Broad Institute Genomics Platform"/>
            <consortium name="The Broad Institute Genome Sequencing Center for Infectious Disease"/>
            <person name="Wu L."/>
            <person name="Ma J."/>
        </authorList>
    </citation>
    <scope>NUCLEOTIDE SEQUENCE [LARGE SCALE GENOMIC DNA]</scope>
    <source>
        <strain evidence="5">CCUG 55328</strain>
    </source>
</reference>
<dbReference type="RefSeq" id="WP_380792351.1">
    <property type="nucleotide sequence ID" value="NZ_JBHTKR010000005.1"/>
</dbReference>
<feature type="chain" id="PRO_5046754433" evidence="3">
    <location>
        <begin position="28"/>
        <end position="499"/>
    </location>
</feature>
<evidence type="ECO:0000313" key="4">
    <source>
        <dbReference type="EMBL" id="MFD1195527.1"/>
    </source>
</evidence>
<dbReference type="NCBIfam" id="TIGR00666">
    <property type="entry name" value="PBP4"/>
    <property type="match status" value="1"/>
</dbReference>
<dbReference type="Gene3D" id="3.40.710.10">
    <property type="entry name" value="DD-peptidase/beta-lactamase superfamily"/>
    <property type="match status" value="2"/>
</dbReference>
<keyword evidence="4" id="KW-0121">Carboxypeptidase</keyword>
<dbReference type="InterPro" id="IPR012338">
    <property type="entry name" value="Beta-lactam/transpept-like"/>
</dbReference>
<keyword evidence="2 4" id="KW-0378">Hydrolase</keyword>
<evidence type="ECO:0000256" key="3">
    <source>
        <dbReference type="SAM" id="SignalP"/>
    </source>
</evidence>